<keyword evidence="12" id="KW-0131">Cell cycle</keyword>
<gene>
    <name evidence="17" type="ORF">A2919_01455</name>
</gene>
<dbReference type="PROSITE" id="PS50901">
    <property type="entry name" value="FTSK"/>
    <property type="match status" value="1"/>
</dbReference>
<dbReference type="InterPro" id="IPR002543">
    <property type="entry name" value="FtsK_dom"/>
</dbReference>
<keyword evidence="9 15" id="KW-1133">Transmembrane helix</keyword>
<accession>A0A1G2HFG8</accession>
<comment type="caution">
    <text evidence="17">The sequence shown here is derived from an EMBL/GenBank/DDBJ whole genome shotgun (WGS) entry which is preliminary data.</text>
</comment>
<evidence type="ECO:0000256" key="4">
    <source>
        <dbReference type="ARBA" id="ARBA00022618"/>
    </source>
</evidence>
<dbReference type="InterPro" id="IPR041027">
    <property type="entry name" value="FtsK_alpha"/>
</dbReference>
<dbReference type="GO" id="GO:0003677">
    <property type="term" value="F:DNA binding"/>
    <property type="evidence" value="ECO:0007669"/>
    <property type="project" value="UniProtKB-KW"/>
</dbReference>
<dbReference type="Pfam" id="PF01580">
    <property type="entry name" value="FtsK_SpoIIIE"/>
    <property type="match status" value="1"/>
</dbReference>
<comment type="similarity">
    <text evidence="2">Belongs to the FtsK/SpoIIIE/SftA family.</text>
</comment>
<dbReference type="PANTHER" id="PTHR22683:SF41">
    <property type="entry name" value="DNA TRANSLOCASE FTSK"/>
    <property type="match status" value="1"/>
</dbReference>
<evidence type="ECO:0000256" key="2">
    <source>
        <dbReference type="ARBA" id="ARBA00006474"/>
    </source>
</evidence>
<evidence type="ECO:0000256" key="8">
    <source>
        <dbReference type="ARBA" id="ARBA00022840"/>
    </source>
</evidence>
<evidence type="ECO:0000256" key="10">
    <source>
        <dbReference type="ARBA" id="ARBA00023125"/>
    </source>
</evidence>
<dbReference type="Gene3D" id="1.10.10.10">
    <property type="entry name" value="Winged helix-like DNA-binding domain superfamily/Winged helix DNA-binding domain"/>
    <property type="match status" value="1"/>
</dbReference>
<evidence type="ECO:0000259" key="16">
    <source>
        <dbReference type="PROSITE" id="PS50901"/>
    </source>
</evidence>
<dbReference type="InterPro" id="IPR036390">
    <property type="entry name" value="WH_DNA-bd_sf"/>
</dbReference>
<protein>
    <recommendedName>
        <fullName evidence="16">FtsK domain-containing protein</fullName>
    </recommendedName>
</protein>
<dbReference type="InterPro" id="IPR025199">
    <property type="entry name" value="FtsK_4TM"/>
</dbReference>
<evidence type="ECO:0000256" key="7">
    <source>
        <dbReference type="ARBA" id="ARBA00022829"/>
    </source>
</evidence>
<dbReference type="SUPFAM" id="SSF52540">
    <property type="entry name" value="P-loop containing nucleoside triphosphate hydrolases"/>
    <property type="match status" value="1"/>
</dbReference>
<dbReference type="Pfam" id="PF09397">
    <property type="entry name" value="FtsK_gamma"/>
    <property type="match status" value="1"/>
</dbReference>
<dbReference type="EMBL" id="MHOH01000003">
    <property type="protein sequence ID" value="OGZ61224.1"/>
    <property type="molecule type" value="Genomic_DNA"/>
</dbReference>
<evidence type="ECO:0000256" key="6">
    <source>
        <dbReference type="ARBA" id="ARBA00022741"/>
    </source>
</evidence>
<feature type="region of interest" description="Disordered" evidence="14">
    <location>
        <begin position="670"/>
        <end position="691"/>
    </location>
</feature>
<organism evidence="17 18">
    <name type="scientific">Candidatus Spechtbacteria bacterium RIFCSPLOWO2_01_FULL_43_12</name>
    <dbReference type="NCBI Taxonomy" id="1802162"/>
    <lineage>
        <taxon>Bacteria</taxon>
        <taxon>Candidatus Spechtiibacteriota</taxon>
    </lineage>
</organism>
<evidence type="ECO:0000256" key="9">
    <source>
        <dbReference type="ARBA" id="ARBA00022989"/>
    </source>
</evidence>
<dbReference type="GO" id="GO:0005886">
    <property type="term" value="C:plasma membrane"/>
    <property type="evidence" value="ECO:0007669"/>
    <property type="project" value="UniProtKB-SubCell"/>
</dbReference>
<dbReference type="Proteomes" id="UP000178835">
    <property type="component" value="Unassembled WGS sequence"/>
</dbReference>
<reference evidence="17 18" key="1">
    <citation type="journal article" date="2016" name="Nat. Commun.">
        <title>Thousands of microbial genomes shed light on interconnected biogeochemical processes in an aquifer system.</title>
        <authorList>
            <person name="Anantharaman K."/>
            <person name="Brown C.T."/>
            <person name="Hug L.A."/>
            <person name="Sharon I."/>
            <person name="Castelle C.J."/>
            <person name="Probst A.J."/>
            <person name="Thomas B.C."/>
            <person name="Singh A."/>
            <person name="Wilkins M.J."/>
            <person name="Karaoz U."/>
            <person name="Brodie E.L."/>
            <person name="Williams K.H."/>
            <person name="Hubbard S.S."/>
            <person name="Banfield J.F."/>
        </authorList>
    </citation>
    <scope>NUCLEOTIDE SEQUENCE [LARGE SCALE GENOMIC DNA]</scope>
</reference>
<dbReference type="PANTHER" id="PTHR22683">
    <property type="entry name" value="SPORULATION PROTEIN RELATED"/>
    <property type="match status" value="1"/>
</dbReference>
<sequence length="691" mass="75983">MWSVSLVALAILSVLSFLEKTGLFGDFFQKLLANLFGWGMYVVPLVLIGIAGALLFSWGKDTDKSIFIAAFLFFLSILGFFSLTNLDQAVERGGIVGLAVSWPLNQFLGKAGAYVLLSAVLVIAIVLGLHVKLNYYLANFSEKRKLKKSSLIVPYGDESGTETTEKESGEFQKDKAKEKGGVEILDYNKSNETPEEKNKNKEEFAEFSGVNKFANFELPSTGLLDPDTGKPTSGDIVANANIIRRTLQNFGINVDMGEVSVGPSVTQYTLKPAEGVKLAHITALGNDLSLALAAHPIRIEAPIPGRSLVGIEIPNESSTQVRLKGLLENRAFREKEGDLVIALGRNVKGTPVYADLARMPHLMVAGSTGSGKTIAINALILSLLYKHPPQTLRLILIDPKRVEFSIYQDIPHLMAPIVVDNSKAVNALKWVVNEMERRFEILAEAKARDIDSYNDKKEVIQKGEILPYLVVAVDELADLMSSKGREVEALIVRIAQMARAVGIHLVLATQRPSVEVITGLIKANITARMAFQVASQVDSRTVLDMAGAEKLLGRGDMLFLSSDSSKPVRIQGAYINENEVKKVVEHLKKQKEKLDENQEGIEVEDFSERPRSPHQSVDFGDLADLDDDELYEEAKELVIEAGRASASYLQRKLRVGYARAARLLDMLEEQGVIGPQEGSKPRDVYADFEEN</sequence>
<dbReference type="SUPFAM" id="SSF46785">
    <property type="entry name" value="Winged helix' DNA-binding domain"/>
    <property type="match status" value="1"/>
</dbReference>
<dbReference type="Pfam" id="PF17854">
    <property type="entry name" value="FtsK_alpha"/>
    <property type="match status" value="1"/>
</dbReference>
<dbReference type="GO" id="GO:0051301">
    <property type="term" value="P:cell division"/>
    <property type="evidence" value="ECO:0007669"/>
    <property type="project" value="UniProtKB-KW"/>
</dbReference>
<feature type="transmembrane region" description="Helical" evidence="15">
    <location>
        <begin position="35"/>
        <end position="58"/>
    </location>
</feature>
<name>A0A1G2HFG8_9BACT</name>
<feature type="region of interest" description="Disordered" evidence="14">
    <location>
        <begin position="594"/>
        <end position="620"/>
    </location>
</feature>
<evidence type="ECO:0000256" key="14">
    <source>
        <dbReference type="SAM" id="MobiDB-lite"/>
    </source>
</evidence>
<evidence type="ECO:0000256" key="13">
    <source>
        <dbReference type="PROSITE-ProRule" id="PRU00289"/>
    </source>
</evidence>
<keyword evidence="11 15" id="KW-0472">Membrane</keyword>
<dbReference type="Gene3D" id="3.40.50.300">
    <property type="entry name" value="P-loop containing nucleotide triphosphate hydrolases"/>
    <property type="match status" value="1"/>
</dbReference>
<keyword evidence="3" id="KW-1003">Cell membrane</keyword>
<evidence type="ECO:0000313" key="18">
    <source>
        <dbReference type="Proteomes" id="UP000178835"/>
    </source>
</evidence>
<dbReference type="CDD" id="cd01127">
    <property type="entry name" value="TrwB_TraG_TraD_VirD4"/>
    <property type="match status" value="1"/>
</dbReference>
<feature type="transmembrane region" description="Helical" evidence="15">
    <location>
        <begin position="65"/>
        <end position="83"/>
    </location>
</feature>
<dbReference type="InterPro" id="IPR050206">
    <property type="entry name" value="FtsK/SpoIIIE/SftA"/>
</dbReference>
<feature type="domain" description="FtsK" evidence="16">
    <location>
        <begin position="349"/>
        <end position="540"/>
    </location>
</feature>
<keyword evidence="8 13" id="KW-0067">ATP-binding</keyword>
<evidence type="ECO:0000256" key="1">
    <source>
        <dbReference type="ARBA" id="ARBA00004651"/>
    </source>
</evidence>
<dbReference type="InterPro" id="IPR018541">
    <property type="entry name" value="Ftsk_gamma"/>
</dbReference>
<dbReference type="Pfam" id="PF13491">
    <property type="entry name" value="FtsK_4TM"/>
    <property type="match status" value="1"/>
</dbReference>
<dbReference type="Gene3D" id="3.30.980.40">
    <property type="match status" value="1"/>
</dbReference>
<comment type="subcellular location">
    <subcellularLocation>
        <location evidence="1">Cell membrane</location>
        <topology evidence="1">Multi-pass membrane protein</topology>
    </subcellularLocation>
</comment>
<keyword evidence="4" id="KW-0132">Cell division</keyword>
<dbReference type="SMART" id="SM00843">
    <property type="entry name" value="Ftsk_gamma"/>
    <property type="match status" value="1"/>
</dbReference>
<dbReference type="GO" id="GO:0005524">
    <property type="term" value="F:ATP binding"/>
    <property type="evidence" value="ECO:0007669"/>
    <property type="project" value="UniProtKB-UniRule"/>
</dbReference>
<dbReference type="InterPro" id="IPR036388">
    <property type="entry name" value="WH-like_DNA-bd_sf"/>
</dbReference>
<dbReference type="AlphaFoldDB" id="A0A1G2HFG8"/>
<keyword evidence="10" id="KW-0238">DNA-binding</keyword>
<evidence type="ECO:0000256" key="15">
    <source>
        <dbReference type="SAM" id="Phobius"/>
    </source>
</evidence>
<evidence type="ECO:0000313" key="17">
    <source>
        <dbReference type="EMBL" id="OGZ61224.1"/>
    </source>
</evidence>
<feature type="binding site" evidence="13">
    <location>
        <begin position="366"/>
        <end position="373"/>
    </location>
    <ligand>
        <name>ATP</name>
        <dbReference type="ChEBI" id="CHEBI:30616"/>
    </ligand>
</feature>
<keyword evidence="6 13" id="KW-0547">Nucleotide-binding</keyword>
<dbReference type="GO" id="GO:0007059">
    <property type="term" value="P:chromosome segregation"/>
    <property type="evidence" value="ECO:0007669"/>
    <property type="project" value="UniProtKB-KW"/>
</dbReference>
<keyword evidence="5 15" id="KW-0812">Transmembrane</keyword>
<feature type="transmembrane region" description="Helical" evidence="15">
    <location>
        <begin position="111"/>
        <end position="138"/>
    </location>
</feature>
<evidence type="ECO:0000256" key="5">
    <source>
        <dbReference type="ARBA" id="ARBA00022692"/>
    </source>
</evidence>
<evidence type="ECO:0000256" key="12">
    <source>
        <dbReference type="ARBA" id="ARBA00023306"/>
    </source>
</evidence>
<dbReference type="InterPro" id="IPR027417">
    <property type="entry name" value="P-loop_NTPase"/>
</dbReference>
<evidence type="ECO:0000256" key="3">
    <source>
        <dbReference type="ARBA" id="ARBA00022475"/>
    </source>
</evidence>
<evidence type="ECO:0000256" key="11">
    <source>
        <dbReference type="ARBA" id="ARBA00023136"/>
    </source>
</evidence>
<keyword evidence="7" id="KW-0159">Chromosome partition</keyword>
<proteinExistence type="inferred from homology"/>